<accession>A0ABS1DC61</accession>
<gene>
    <name evidence="5" type="ORF">CKO28_04705</name>
</gene>
<dbReference type="InterPro" id="IPR008918">
    <property type="entry name" value="HhH2"/>
</dbReference>
<dbReference type="InterPro" id="IPR002421">
    <property type="entry name" value="5-3_exonuclease"/>
</dbReference>
<evidence type="ECO:0000256" key="2">
    <source>
        <dbReference type="ARBA" id="ARBA00022801"/>
    </source>
</evidence>
<reference evidence="5 6" key="1">
    <citation type="journal article" date="2020" name="Microorganisms">
        <title>Osmotic Adaptation and Compatible Solute Biosynthesis of Phototrophic Bacteria as Revealed from Genome Analyses.</title>
        <authorList>
            <person name="Imhoff J.F."/>
            <person name="Rahn T."/>
            <person name="Kunzel S."/>
            <person name="Keller A."/>
            <person name="Neulinger S.C."/>
        </authorList>
    </citation>
    <scope>NUCLEOTIDE SEQUENCE [LARGE SCALE GENOMIC DNA]</scope>
    <source>
        <strain evidence="5 6">DSM 9895</strain>
    </source>
</reference>
<protein>
    <recommendedName>
        <fullName evidence="4">5'-3' exonuclease domain-containing protein</fullName>
    </recommendedName>
</protein>
<dbReference type="Gene3D" id="1.10.150.20">
    <property type="entry name" value="5' to 3' exonuclease, C-terminal subdomain"/>
    <property type="match status" value="1"/>
</dbReference>
<sequence length="313" mass="33061">MMTEATTTMPDGAAVASPAAARAASAAPQGPGKGRLVLVDGSGYLWRAFSVVPPRHLADGTPVNAVTGFIQHLLVPIVRRARASHIAVVFDPEGETFRHAIYPAYKANRSEKPADLVAQQPLIRQASEAFGVSWVEAPGYEADDVIATYARQAVEAGLKVTIVSSDKDLMQLVGPEVSIYHPQTKRVIRAAEVEAKLGVGPEKVVDLQALAGDPTDGVPGVRGIGVKGAAKLIRQFGDLDAILANLETLPPSALRARLQDGVEAARISRDLVRLEADAVVPVELESLRARPAAPGAVAAFLNRVEMQVRGLSD</sequence>
<keyword evidence="6" id="KW-1185">Reference proteome</keyword>
<organism evidence="5 6">
    <name type="scientific">Rhodovibrio sodomensis</name>
    <dbReference type="NCBI Taxonomy" id="1088"/>
    <lineage>
        <taxon>Bacteria</taxon>
        <taxon>Pseudomonadati</taxon>
        <taxon>Pseudomonadota</taxon>
        <taxon>Alphaproteobacteria</taxon>
        <taxon>Rhodospirillales</taxon>
        <taxon>Rhodovibrionaceae</taxon>
        <taxon>Rhodovibrio</taxon>
    </lineage>
</organism>
<keyword evidence="3" id="KW-0238">DNA-binding</keyword>
<evidence type="ECO:0000256" key="1">
    <source>
        <dbReference type="ARBA" id="ARBA00022722"/>
    </source>
</evidence>
<evidence type="ECO:0000313" key="5">
    <source>
        <dbReference type="EMBL" id="MBK1667328.1"/>
    </source>
</evidence>
<evidence type="ECO:0000259" key="4">
    <source>
        <dbReference type="SMART" id="SM00475"/>
    </source>
</evidence>
<dbReference type="SMART" id="SM00279">
    <property type="entry name" value="HhH2"/>
    <property type="match status" value="1"/>
</dbReference>
<dbReference type="Pfam" id="PF01367">
    <property type="entry name" value="5_3_exonuc"/>
    <property type="match status" value="1"/>
</dbReference>
<dbReference type="InterPro" id="IPR020045">
    <property type="entry name" value="DNA_polI_H3TH"/>
</dbReference>
<dbReference type="Proteomes" id="UP001296873">
    <property type="component" value="Unassembled WGS sequence"/>
</dbReference>
<keyword evidence="1" id="KW-0540">Nuclease</keyword>
<dbReference type="SUPFAM" id="SSF47807">
    <property type="entry name" value="5' to 3' exonuclease, C-terminal subdomain"/>
    <property type="match status" value="1"/>
</dbReference>
<dbReference type="InterPro" id="IPR038969">
    <property type="entry name" value="FEN"/>
</dbReference>
<evidence type="ECO:0000313" key="6">
    <source>
        <dbReference type="Proteomes" id="UP001296873"/>
    </source>
</evidence>
<dbReference type="InterPro" id="IPR029060">
    <property type="entry name" value="PIN-like_dom_sf"/>
</dbReference>
<dbReference type="SMART" id="SM00475">
    <property type="entry name" value="53EXOc"/>
    <property type="match status" value="1"/>
</dbReference>
<dbReference type="Gene3D" id="3.40.50.1010">
    <property type="entry name" value="5'-nuclease"/>
    <property type="match status" value="1"/>
</dbReference>
<name>A0ABS1DC61_9PROT</name>
<dbReference type="CDD" id="cd09898">
    <property type="entry name" value="H3TH_53EXO"/>
    <property type="match status" value="1"/>
</dbReference>
<dbReference type="CDD" id="cd09859">
    <property type="entry name" value="PIN_53EXO"/>
    <property type="match status" value="1"/>
</dbReference>
<feature type="domain" description="5'-3' exonuclease" evidence="4">
    <location>
        <begin position="34"/>
        <end position="290"/>
    </location>
</feature>
<keyword evidence="2" id="KW-0378">Hydrolase</keyword>
<dbReference type="PANTHER" id="PTHR42646:SF2">
    <property type="entry name" value="5'-3' EXONUCLEASE FAMILY PROTEIN"/>
    <property type="match status" value="1"/>
</dbReference>
<dbReference type="InterPro" id="IPR020046">
    <property type="entry name" value="5-3_exonucl_a-hlix_arch_N"/>
</dbReference>
<evidence type="ECO:0000256" key="3">
    <source>
        <dbReference type="ARBA" id="ARBA00023125"/>
    </source>
</evidence>
<dbReference type="SUPFAM" id="SSF88723">
    <property type="entry name" value="PIN domain-like"/>
    <property type="match status" value="1"/>
</dbReference>
<proteinExistence type="predicted"/>
<dbReference type="InterPro" id="IPR036279">
    <property type="entry name" value="5-3_exonuclease_C_sf"/>
</dbReference>
<dbReference type="EMBL" id="NRRL01000006">
    <property type="protein sequence ID" value="MBK1667328.1"/>
    <property type="molecule type" value="Genomic_DNA"/>
</dbReference>
<dbReference type="Pfam" id="PF02739">
    <property type="entry name" value="5_3_exonuc_N"/>
    <property type="match status" value="1"/>
</dbReference>
<dbReference type="PANTHER" id="PTHR42646">
    <property type="entry name" value="FLAP ENDONUCLEASE XNI"/>
    <property type="match status" value="1"/>
</dbReference>
<comment type="caution">
    <text evidence="5">The sequence shown here is derived from an EMBL/GenBank/DDBJ whole genome shotgun (WGS) entry which is preliminary data.</text>
</comment>